<proteinExistence type="predicted"/>
<keyword evidence="2" id="KW-1185">Reference proteome</keyword>
<reference evidence="1 2" key="1">
    <citation type="submission" date="2022-10" db="EMBL/GenBank/DDBJ databases">
        <authorList>
            <person name="Cortes-Martin A."/>
            <person name="Buttimer C.T.H."/>
            <person name="Hill C."/>
        </authorList>
    </citation>
    <scope>NUCLEOTIDE SEQUENCE [LARGE SCALE GENOMIC DNA]</scope>
</reference>
<keyword evidence="1" id="KW-0548">Nucleotidyltransferase</keyword>
<name>A0AAE9PQZ1_9CAUD</name>
<evidence type="ECO:0000313" key="2">
    <source>
        <dbReference type="Proteomes" id="UP001236076"/>
    </source>
</evidence>
<keyword evidence="1" id="KW-0808">Transferase</keyword>
<evidence type="ECO:0000313" key="1">
    <source>
        <dbReference type="EMBL" id="UZZ64238.1"/>
    </source>
</evidence>
<accession>A0AAE9PQZ1</accession>
<keyword evidence="1" id="KW-0239">DNA-directed DNA polymerase</keyword>
<dbReference type="EMBL" id="OP744025">
    <property type="protein sequence ID" value="UZZ64238.1"/>
    <property type="molecule type" value="Genomic_DNA"/>
</dbReference>
<sequence length="116" mass="13111">MATCNDVGESNDLVKLLDEYQLEVPHKFKKTWTFDNEADAKKFVEACLAKKMILDGHCVKEGKFKCDPDENGIFTITYCPVGEMVVRCVEQAAKMMKSPVMITGEYLCGYSWGDCH</sequence>
<protein>
    <submittedName>
        <fullName evidence="1">DNA-directed DNA polymerase</fullName>
    </submittedName>
</protein>
<dbReference type="GO" id="GO:0003887">
    <property type="term" value="F:DNA-directed DNA polymerase activity"/>
    <property type="evidence" value="ECO:0007669"/>
    <property type="project" value="UniProtKB-KW"/>
</dbReference>
<organism evidence="1 2">
    <name type="scientific">Escherichia phage A5-4</name>
    <dbReference type="NCBI Taxonomy" id="2996162"/>
    <lineage>
        <taxon>Viruses</taxon>
        <taxon>Duplodnaviria</taxon>
        <taxon>Heunggongvirae</taxon>
        <taxon>Uroviricota</taxon>
        <taxon>Caudoviricetes</taxon>
        <taxon>Vequintavirinae</taxon>
    </lineage>
</organism>
<gene>
    <name evidence="1" type="ORF">A54_274</name>
</gene>
<dbReference type="Proteomes" id="UP001236076">
    <property type="component" value="Segment"/>
</dbReference>